<feature type="transmembrane region" description="Helical" evidence="8">
    <location>
        <begin position="24"/>
        <end position="49"/>
    </location>
</feature>
<keyword evidence="2 8" id="KW-0812">Transmembrane</keyword>
<gene>
    <name evidence="10" type="ORF">SUZIE_108520</name>
</gene>
<name>A0AA41SQV2_SCICA</name>
<keyword evidence="6 10" id="KW-0675">Receptor</keyword>
<dbReference type="PROSITE" id="PS50262">
    <property type="entry name" value="G_PROTEIN_RECEP_F1_2"/>
    <property type="match status" value="1"/>
</dbReference>
<dbReference type="Proteomes" id="UP001166674">
    <property type="component" value="Unassembled WGS sequence"/>
</dbReference>
<dbReference type="GO" id="GO:0004984">
    <property type="term" value="F:olfactory receptor activity"/>
    <property type="evidence" value="ECO:0007669"/>
    <property type="project" value="InterPro"/>
</dbReference>
<keyword evidence="5 8" id="KW-0472">Membrane</keyword>
<keyword evidence="3 8" id="KW-1133">Transmembrane helix</keyword>
<evidence type="ECO:0000256" key="5">
    <source>
        <dbReference type="ARBA" id="ARBA00023136"/>
    </source>
</evidence>
<evidence type="ECO:0000256" key="8">
    <source>
        <dbReference type="SAM" id="Phobius"/>
    </source>
</evidence>
<dbReference type="InterPro" id="IPR000725">
    <property type="entry name" value="Olfact_rcpt"/>
</dbReference>
<keyword evidence="11" id="KW-1185">Reference proteome</keyword>
<dbReference type="EMBL" id="JAATJV010150200">
    <property type="protein sequence ID" value="MBZ3870554.1"/>
    <property type="molecule type" value="Genomic_DNA"/>
</dbReference>
<dbReference type="SUPFAM" id="SSF81321">
    <property type="entry name" value="Family A G protein-coupled receptor-like"/>
    <property type="match status" value="1"/>
</dbReference>
<evidence type="ECO:0000256" key="4">
    <source>
        <dbReference type="ARBA" id="ARBA00023040"/>
    </source>
</evidence>
<evidence type="ECO:0000256" key="1">
    <source>
        <dbReference type="ARBA" id="ARBA00004141"/>
    </source>
</evidence>
<keyword evidence="4" id="KW-0297">G-protein coupled receptor</keyword>
<evidence type="ECO:0000256" key="7">
    <source>
        <dbReference type="ARBA" id="ARBA00023224"/>
    </source>
</evidence>
<protein>
    <submittedName>
        <fullName evidence="10">Olfactory receptor 4A15</fullName>
    </submittedName>
</protein>
<evidence type="ECO:0000256" key="6">
    <source>
        <dbReference type="ARBA" id="ARBA00023170"/>
    </source>
</evidence>
<dbReference type="GO" id="GO:0005886">
    <property type="term" value="C:plasma membrane"/>
    <property type="evidence" value="ECO:0007669"/>
    <property type="project" value="UniProtKB-ARBA"/>
</dbReference>
<keyword evidence="7" id="KW-0807">Transducer</keyword>
<feature type="transmembrane region" description="Helical" evidence="8">
    <location>
        <begin position="96"/>
        <end position="117"/>
    </location>
</feature>
<feature type="domain" description="G-protein coupled receptors family 1 profile" evidence="9">
    <location>
        <begin position="39"/>
        <end position="129"/>
    </location>
</feature>
<dbReference type="AlphaFoldDB" id="A0AA41SQV2"/>
<organism evidence="10 11">
    <name type="scientific">Sciurus carolinensis</name>
    <name type="common">Eastern gray squirrel</name>
    <dbReference type="NCBI Taxonomy" id="30640"/>
    <lineage>
        <taxon>Eukaryota</taxon>
        <taxon>Metazoa</taxon>
        <taxon>Chordata</taxon>
        <taxon>Craniata</taxon>
        <taxon>Vertebrata</taxon>
        <taxon>Euteleostomi</taxon>
        <taxon>Mammalia</taxon>
        <taxon>Eutheria</taxon>
        <taxon>Euarchontoglires</taxon>
        <taxon>Glires</taxon>
        <taxon>Rodentia</taxon>
        <taxon>Sciuromorpha</taxon>
        <taxon>Sciuridae</taxon>
        <taxon>Sciurinae</taxon>
        <taxon>Sciurini</taxon>
        <taxon>Sciurus</taxon>
    </lineage>
</organism>
<proteinExistence type="predicted"/>
<reference evidence="10" key="1">
    <citation type="submission" date="2020-03" db="EMBL/GenBank/DDBJ databases">
        <title>Studies in the Genomics of Life Span.</title>
        <authorList>
            <person name="Glass D."/>
        </authorList>
    </citation>
    <scope>NUCLEOTIDE SEQUENCE</scope>
    <source>
        <strain evidence="10">SUZIE</strain>
        <tissue evidence="10">Muscle</tissue>
    </source>
</reference>
<dbReference type="InterPro" id="IPR050427">
    <property type="entry name" value="Olfactory_Receptors"/>
</dbReference>
<dbReference type="PANTHER" id="PTHR48002">
    <property type="entry name" value="OLFACTORY RECEPTOR"/>
    <property type="match status" value="1"/>
</dbReference>
<dbReference type="Gene3D" id="1.20.1070.10">
    <property type="entry name" value="Rhodopsin 7-helix transmembrane proteins"/>
    <property type="match status" value="1"/>
</dbReference>
<dbReference type="Pfam" id="PF13853">
    <property type="entry name" value="7tm_4"/>
    <property type="match status" value="1"/>
</dbReference>
<dbReference type="InterPro" id="IPR000276">
    <property type="entry name" value="GPCR_Rhodpsn"/>
</dbReference>
<evidence type="ECO:0000313" key="10">
    <source>
        <dbReference type="EMBL" id="MBZ3870554.1"/>
    </source>
</evidence>
<dbReference type="InterPro" id="IPR017452">
    <property type="entry name" value="GPCR_Rhodpsn_7TM"/>
</dbReference>
<comment type="caution">
    <text evidence="10">The sequence shown here is derived from an EMBL/GenBank/DDBJ whole genome shotgun (WGS) entry which is preliminary data.</text>
</comment>
<feature type="transmembrane region" description="Helical" evidence="8">
    <location>
        <begin position="55"/>
        <end position="75"/>
    </location>
</feature>
<evidence type="ECO:0000259" key="9">
    <source>
        <dbReference type="PROSITE" id="PS50262"/>
    </source>
</evidence>
<comment type="subcellular location">
    <subcellularLocation>
        <location evidence="1">Membrane</location>
        <topology evidence="1">Multi-pass membrane protein</topology>
    </subcellularLocation>
</comment>
<evidence type="ECO:0000313" key="11">
    <source>
        <dbReference type="Proteomes" id="UP001166674"/>
    </source>
</evidence>
<dbReference type="PRINTS" id="PR00237">
    <property type="entry name" value="GPCRRHODOPSN"/>
</dbReference>
<evidence type="ECO:0000256" key="3">
    <source>
        <dbReference type="ARBA" id="ARBA00022989"/>
    </source>
</evidence>
<sequence>MENRNNVIEFILLGFIQNPEVQKVLFVTFLLIYIVTIMGNMLIMVTIIASQSLGSPMYFFVTFCFYRHFYSTAIAPKMIIDLLYEKKTISFHACKTQVFINHLFTGTEVILLVVMVYDRDVTIANLFIT</sequence>
<dbReference type="GO" id="GO:0004930">
    <property type="term" value="F:G protein-coupled receptor activity"/>
    <property type="evidence" value="ECO:0007669"/>
    <property type="project" value="UniProtKB-KW"/>
</dbReference>
<accession>A0AA41SQV2</accession>
<evidence type="ECO:0000256" key="2">
    <source>
        <dbReference type="ARBA" id="ARBA00022692"/>
    </source>
</evidence>